<dbReference type="EMBL" id="JAIWYP010000005">
    <property type="protein sequence ID" value="KAH3816309.1"/>
    <property type="molecule type" value="Genomic_DNA"/>
</dbReference>
<gene>
    <name evidence="1" type="ORF">DPMN_117822</name>
</gene>
<accession>A0A9D4GFN1</accession>
<keyword evidence="2" id="KW-1185">Reference proteome</keyword>
<reference evidence="1" key="2">
    <citation type="submission" date="2020-11" db="EMBL/GenBank/DDBJ databases">
        <authorList>
            <person name="McCartney M.A."/>
            <person name="Auch B."/>
            <person name="Kono T."/>
            <person name="Mallez S."/>
            <person name="Becker A."/>
            <person name="Gohl D.M."/>
            <person name="Silverstein K.A.T."/>
            <person name="Koren S."/>
            <person name="Bechman K.B."/>
            <person name="Herman A."/>
            <person name="Abrahante J.E."/>
            <person name="Garbe J."/>
        </authorList>
    </citation>
    <scope>NUCLEOTIDE SEQUENCE</scope>
    <source>
        <strain evidence="1">Duluth1</strain>
        <tissue evidence="1">Whole animal</tissue>
    </source>
</reference>
<dbReference type="Proteomes" id="UP000828390">
    <property type="component" value="Unassembled WGS sequence"/>
</dbReference>
<reference evidence="1" key="1">
    <citation type="journal article" date="2019" name="bioRxiv">
        <title>The Genome of the Zebra Mussel, Dreissena polymorpha: A Resource for Invasive Species Research.</title>
        <authorList>
            <person name="McCartney M.A."/>
            <person name="Auch B."/>
            <person name="Kono T."/>
            <person name="Mallez S."/>
            <person name="Zhang Y."/>
            <person name="Obille A."/>
            <person name="Becker A."/>
            <person name="Abrahante J.E."/>
            <person name="Garbe J."/>
            <person name="Badalamenti J.P."/>
            <person name="Herman A."/>
            <person name="Mangelson H."/>
            <person name="Liachko I."/>
            <person name="Sullivan S."/>
            <person name="Sone E.D."/>
            <person name="Koren S."/>
            <person name="Silverstein K.A.T."/>
            <person name="Beckman K.B."/>
            <person name="Gohl D.M."/>
        </authorList>
    </citation>
    <scope>NUCLEOTIDE SEQUENCE</scope>
    <source>
        <strain evidence="1">Duluth1</strain>
        <tissue evidence="1">Whole animal</tissue>
    </source>
</reference>
<evidence type="ECO:0000313" key="2">
    <source>
        <dbReference type="Proteomes" id="UP000828390"/>
    </source>
</evidence>
<evidence type="ECO:0000313" key="1">
    <source>
        <dbReference type="EMBL" id="KAH3816309.1"/>
    </source>
</evidence>
<name>A0A9D4GFN1_DREPO</name>
<organism evidence="1 2">
    <name type="scientific">Dreissena polymorpha</name>
    <name type="common">Zebra mussel</name>
    <name type="synonym">Mytilus polymorpha</name>
    <dbReference type="NCBI Taxonomy" id="45954"/>
    <lineage>
        <taxon>Eukaryota</taxon>
        <taxon>Metazoa</taxon>
        <taxon>Spiralia</taxon>
        <taxon>Lophotrochozoa</taxon>
        <taxon>Mollusca</taxon>
        <taxon>Bivalvia</taxon>
        <taxon>Autobranchia</taxon>
        <taxon>Heteroconchia</taxon>
        <taxon>Euheterodonta</taxon>
        <taxon>Imparidentia</taxon>
        <taxon>Neoheterodontei</taxon>
        <taxon>Myida</taxon>
        <taxon>Dreissenoidea</taxon>
        <taxon>Dreissenidae</taxon>
        <taxon>Dreissena</taxon>
    </lineage>
</organism>
<sequence length="100" mass="11479">MASNSTRDMSSIATPKDDSGIFLQAIYDRLTKIELKLGTLTTIANKVENFEKDLKQLWCKLDDFNKRFADRVSTCESKIDDLEFSDVTQKSEIEHLSRQT</sequence>
<proteinExistence type="predicted"/>
<dbReference type="AlphaFoldDB" id="A0A9D4GFN1"/>
<comment type="caution">
    <text evidence="1">The sequence shown here is derived from an EMBL/GenBank/DDBJ whole genome shotgun (WGS) entry which is preliminary data.</text>
</comment>
<protein>
    <submittedName>
        <fullName evidence="1">Uncharacterized protein</fullName>
    </submittedName>
</protein>